<name>A0A7J8M6Y4_9ROSI</name>
<feature type="domain" description="AIR12 DOMON" evidence="1">
    <location>
        <begin position="1"/>
        <end position="99"/>
    </location>
</feature>
<sequence>MVGSQAIVAFKNKCSLVVKTYNLSSYNSIVEGKLSFDVWELEAETNDDEKMIIYGSLKVPSSAEKVNQVWQVGPGVTNDHPRKHGFAKDNLSSFGELKLMNKMSSGASLLAPTPQVANNDKGDWWRVKDINVALWIFALLSVMCF</sequence>
<gene>
    <name evidence="2" type="ORF">Golob_017354</name>
</gene>
<organism evidence="2 3">
    <name type="scientific">Gossypium lobatum</name>
    <dbReference type="NCBI Taxonomy" id="34289"/>
    <lineage>
        <taxon>Eukaryota</taxon>
        <taxon>Viridiplantae</taxon>
        <taxon>Streptophyta</taxon>
        <taxon>Embryophyta</taxon>
        <taxon>Tracheophyta</taxon>
        <taxon>Spermatophyta</taxon>
        <taxon>Magnoliopsida</taxon>
        <taxon>eudicotyledons</taxon>
        <taxon>Gunneridae</taxon>
        <taxon>Pentapetalae</taxon>
        <taxon>rosids</taxon>
        <taxon>malvids</taxon>
        <taxon>Malvales</taxon>
        <taxon>Malvaceae</taxon>
        <taxon>Malvoideae</taxon>
        <taxon>Gossypium</taxon>
    </lineage>
</organism>
<keyword evidence="3" id="KW-1185">Reference proteome</keyword>
<dbReference type="AlphaFoldDB" id="A0A7J8M6Y4"/>
<evidence type="ECO:0000313" key="3">
    <source>
        <dbReference type="Proteomes" id="UP000593572"/>
    </source>
</evidence>
<dbReference type="PANTHER" id="PTHR23130:SF157">
    <property type="entry name" value="AUXIN-INDUCED IN ROOT CULTURES PROTEIN 12"/>
    <property type="match status" value="1"/>
</dbReference>
<comment type="caution">
    <text evidence="2">The sequence shown here is derived from an EMBL/GenBank/DDBJ whole genome shotgun (WGS) entry which is preliminary data.</text>
</comment>
<dbReference type="EMBL" id="JABEZX010000007">
    <property type="protein sequence ID" value="MBA0560459.1"/>
    <property type="molecule type" value="Genomic_DNA"/>
</dbReference>
<dbReference type="InterPro" id="IPR045265">
    <property type="entry name" value="AIR12_DOMON"/>
</dbReference>
<reference evidence="2 3" key="1">
    <citation type="journal article" date="2019" name="Genome Biol. Evol.">
        <title>Insights into the evolution of the New World diploid cottons (Gossypium, subgenus Houzingenia) based on genome sequencing.</title>
        <authorList>
            <person name="Grover C.E."/>
            <person name="Arick M.A. 2nd"/>
            <person name="Thrash A."/>
            <person name="Conover J.L."/>
            <person name="Sanders W.S."/>
            <person name="Peterson D.G."/>
            <person name="Frelichowski J.E."/>
            <person name="Scheffler J.A."/>
            <person name="Scheffler B.E."/>
            <person name="Wendel J.F."/>
        </authorList>
    </citation>
    <scope>NUCLEOTIDE SEQUENCE [LARGE SCALE GENOMIC DNA]</scope>
    <source>
        <strain evidence="2">157</strain>
        <tissue evidence="2">Leaf</tissue>
    </source>
</reference>
<proteinExistence type="predicted"/>
<accession>A0A7J8M6Y4</accession>
<dbReference type="Proteomes" id="UP000593572">
    <property type="component" value="Unassembled WGS sequence"/>
</dbReference>
<dbReference type="PANTHER" id="PTHR23130">
    <property type="entry name" value="CYTOCHROME B561 AND DOMON DOMAIN-CONTAINING PROTEIN"/>
    <property type="match status" value="1"/>
</dbReference>
<dbReference type="Pfam" id="PF04526">
    <property type="entry name" value="DUF568"/>
    <property type="match status" value="1"/>
</dbReference>
<protein>
    <recommendedName>
        <fullName evidence="1">AIR12 DOMON domain-containing protein</fullName>
    </recommendedName>
</protein>
<evidence type="ECO:0000259" key="1">
    <source>
        <dbReference type="Pfam" id="PF04526"/>
    </source>
</evidence>
<evidence type="ECO:0000313" key="2">
    <source>
        <dbReference type="EMBL" id="MBA0560459.1"/>
    </source>
</evidence>